<dbReference type="Proteomes" id="UP000038010">
    <property type="component" value="Unassembled WGS sequence"/>
</dbReference>
<dbReference type="InterPro" id="IPR046347">
    <property type="entry name" value="bZIP_sf"/>
</dbReference>
<feature type="compositionally biased region" description="Basic residues" evidence="1">
    <location>
        <begin position="40"/>
        <end position="51"/>
    </location>
</feature>
<feature type="compositionally biased region" description="Low complexity" evidence="1">
    <location>
        <begin position="122"/>
        <end position="134"/>
    </location>
</feature>
<evidence type="ECO:0000313" key="3">
    <source>
        <dbReference type="EMBL" id="KPI44020.1"/>
    </source>
</evidence>
<dbReference type="VEuPathDB" id="FungiDB:AB675_6540"/>
<gene>
    <name evidence="3" type="ORF">AB675_6540</name>
</gene>
<accession>A0A0N1HES4</accession>
<dbReference type="GeneID" id="28738720"/>
<feature type="compositionally biased region" description="Basic and acidic residues" evidence="1">
    <location>
        <begin position="29"/>
        <end position="39"/>
    </location>
</feature>
<dbReference type="PROSITE" id="PS00036">
    <property type="entry name" value="BZIP_BASIC"/>
    <property type="match status" value="1"/>
</dbReference>
<feature type="region of interest" description="Disordered" evidence="1">
    <location>
        <begin position="105"/>
        <end position="212"/>
    </location>
</feature>
<feature type="compositionally biased region" description="Polar residues" evidence="1">
    <location>
        <begin position="191"/>
        <end position="200"/>
    </location>
</feature>
<reference evidence="3 4" key="1">
    <citation type="submission" date="2015-06" db="EMBL/GenBank/DDBJ databases">
        <title>Draft genome of the ant-associated black yeast Phialophora attae CBS 131958.</title>
        <authorList>
            <person name="Moreno L.F."/>
            <person name="Stielow B.J."/>
            <person name="de Hoog S."/>
            <person name="Vicente V.A."/>
            <person name="Weiss V.A."/>
            <person name="de Vries M."/>
            <person name="Cruz L.M."/>
            <person name="Souza E.M."/>
        </authorList>
    </citation>
    <scope>NUCLEOTIDE SEQUENCE [LARGE SCALE GENOMIC DNA]</scope>
    <source>
        <strain evidence="3 4">CBS 131958</strain>
    </source>
</reference>
<comment type="caution">
    <text evidence="3">The sequence shown here is derived from an EMBL/GenBank/DDBJ whole genome shotgun (WGS) entry which is preliminary data.</text>
</comment>
<evidence type="ECO:0000313" key="4">
    <source>
        <dbReference type="Proteomes" id="UP000038010"/>
    </source>
</evidence>
<keyword evidence="4" id="KW-1185">Reference proteome</keyword>
<feature type="domain" description="BZIP" evidence="2">
    <location>
        <begin position="36"/>
        <end position="86"/>
    </location>
</feature>
<dbReference type="GO" id="GO:0003700">
    <property type="term" value="F:DNA-binding transcription factor activity"/>
    <property type="evidence" value="ECO:0007669"/>
    <property type="project" value="InterPro"/>
</dbReference>
<dbReference type="EMBL" id="LFJN01000004">
    <property type="protein sequence ID" value="KPI44020.1"/>
    <property type="molecule type" value="Genomic_DNA"/>
</dbReference>
<feature type="region of interest" description="Disordered" evidence="1">
    <location>
        <begin position="1"/>
        <end position="60"/>
    </location>
</feature>
<dbReference type="OrthoDB" id="674948at2759"/>
<evidence type="ECO:0000256" key="1">
    <source>
        <dbReference type="SAM" id="MobiDB-lite"/>
    </source>
</evidence>
<organism evidence="3 4">
    <name type="scientific">Cyphellophora attinorum</name>
    <dbReference type="NCBI Taxonomy" id="1664694"/>
    <lineage>
        <taxon>Eukaryota</taxon>
        <taxon>Fungi</taxon>
        <taxon>Dikarya</taxon>
        <taxon>Ascomycota</taxon>
        <taxon>Pezizomycotina</taxon>
        <taxon>Eurotiomycetes</taxon>
        <taxon>Chaetothyriomycetidae</taxon>
        <taxon>Chaetothyriales</taxon>
        <taxon>Cyphellophoraceae</taxon>
        <taxon>Cyphellophora</taxon>
    </lineage>
</organism>
<protein>
    <submittedName>
        <fullName evidence="3">Transcriptional activator hac1</fullName>
    </submittedName>
</protein>
<dbReference type="InterPro" id="IPR004827">
    <property type="entry name" value="bZIP"/>
</dbReference>
<sequence length="276" mass="31140">MPRVTKKNTTGWGKPVELGPIVIGPGKRAKTEAEKEQRKKERVLRNRRAAQKSREKKNTEVEALRLENERLRTELRRYRASYGILKPADDGYSFQMSVDPVAYSTASSSYMEDNERNMPHESSSSGMNSTNDSTETPPFLSPDAPTPMEFNDDEHPTPDLDPTTPDDDDDTPPTPFPDPSEPLQSAELDRQQSSSEGVTKSHQRPRYQPNMFQAQLRQLPASNLDTDFQMHVSEAPGPMVSLRNPSEDPNLGEPWTQDTVNPLSPEDRTITFPWDS</sequence>
<dbReference type="SUPFAM" id="SSF57959">
    <property type="entry name" value="Leucine zipper domain"/>
    <property type="match status" value="1"/>
</dbReference>
<dbReference type="PROSITE" id="PS50217">
    <property type="entry name" value="BZIP"/>
    <property type="match status" value="1"/>
</dbReference>
<dbReference type="AlphaFoldDB" id="A0A0N1HES4"/>
<dbReference type="STRING" id="1664694.A0A0N1HES4"/>
<evidence type="ECO:0000259" key="2">
    <source>
        <dbReference type="PROSITE" id="PS50217"/>
    </source>
</evidence>
<name>A0A0N1HES4_9EURO</name>
<proteinExistence type="predicted"/>
<dbReference type="RefSeq" id="XP_018003983.1">
    <property type="nucleotide sequence ID" value="XM_018146840.1"/>
</dbReference>
<feature type="region of interest" description="Disordered" evidence="1">
    <location>
        <begin position="236"/>
        <end position="276"/>
    </location>
</feature>